<evidence type="ECO:0000313" key="2">
    <source>
        <dbReference type="Proteomes" id="UP000199558"/>
    </source>
</evidence>
<reference evidence="2" key="1">
    <citation type="submission" date="2016-06" db="EMBL/GenBank/DDBJ databases">
        <authorList>
            <person name="Varghese N."/>
            <person name="Submissions Spin"/>
        </authorList>
    </citation>
    <scope>NUCLEOTIDE SEQUENCE [LARGE SCALE GENOMIC DNA]</scope>
    <source>
        <strain evidence="2">DSM 45794</strain>
    </source>
</reference>
<name>A0A1A9B4K2_9ACTN</name>
<gene>
    <name evidence="1" type="ORF">GA0070622_0922</name>
</gene>
<proteinExistence type="predicted"/>
<organism evidence="1 2">
    <name type="scientific">Micromonospora sediminicola</name>
    <dbReference type="NCBI Taxonomy" id="946078"/>
    <lineage>
        <taxon>Bacteria</taxon>
        <taxon>Bacillati</taxon>
        <taxon>Actinomycetota</taxon>
        <taxon>Actinomycetes</taxon>
        <taxon>Micromonosporales</taxon>
        <taxon>Micromonosporaceae</taxon>
        <taxon>Micromonospora</taxon>
    </lineage>
</organism>
<evidence type="ECO:0000313" key="1">
    <source>
        <dbReference type="EMBL" id="SBT63954.1"/>
    </source>
</evidence>
<dbReference type="EMBL" id="FLRH01000003">
    <property type="protein sequence ID" value="SBT63954.1"/>
    <property type="molecule type" value="Genomic_DNA"/>
</dbReference>
<protein>
    <submittedName>
        <fullName evidence="1">Uncharacterized protein</fullName>
    </submittedName>
</protein>
<keyword evidence="2" id="KW-1185">Reference proteome</keyword>
<dbReference type="AlphaFoldDB" id="A0A1A9B4K2"/>
<sequence>MTTTLTCPGRTAVATLTAAVRDFLGDRFAREPEHLGATEDWHPLADLSGRPVIGAIAAAPHREVVDEHLGVLRIASLEPARLFNALASAVAR</sequence>
<accession>A0A1A9B4K2</accession>
<dbReference type="STRING" id="946078.GA0070622_0922"/>
<dbReference type="Proteomes" id="UP000199558">
    <property type="component" value="Unassembled WGS sequence"/>
</dbReference>
<dbReference type="RefSeq" id="WP_091568937.1">
    <property type="nucleotide sequence ID" value="NZ_FLRH01000003.1"/>
</dbReference>